<dbReference type="RefSeq" id="WP_030649217.1">
    <property type="nucleotide sequence ID" value="NZ_BMRU01000027.1"/>
</dbReference>
<dbReference type="CDD" id="cd06260">
    <property type="entry name" value="DUF820-like"/>
    <property type="match status" value="1"/>
</dbReference>
<dbReference type="Proteomes" id="UP000660554">
    <property type="component" value="Unassembled WGS sequence"/>
</dbReference>
<name>A0ABQ3NW68_STRVG</name>
<dbReference type="Gene3D" id="3.90.1570.10">
    <property type="entry name" value="tt1808, chain A"/>
    <property type="match status" value="1"/>
</dbReference>
<reference evidence="3" key="1">
    <citation type="submission" date="2020-09" db="EMBL/GenBank/DDBJ databases">
        <title>Whole genome shotgun sequence of Streptomyces cinnamonensis NBRC 15873.</title>
        <authorList>
            <person name="Komaki H."/>
            <person name="Tamura T."/>
        </authorList>
    </citation>
    <scope>NUCLEOTIDE SEQUENCE [LARGE SCALE GENOMIC DNA]</scope>
    <source>
        <strain evidence="3">NBRC 15873</strain>
    </source>
</reference>
<keyword evidence="3" id="KW-1185">Reference proteome</keyword>
<dbReference type="InterPro" id="IPR012296">
    <property type="entry name" value="Nuclease_put_TT1808"/>
</dbReference>
<evidence type="ECO:0000313" key="2">
    <source>
        <dbReference type="EMBL" id="GHI17016.1"/>
    </source>
</evidence>
<dbReference type="EMBL" id="BNDV01000016">
    <property type="protein sequence ID" value="GHI17016.1"/>
    <property type="molecule type" value="Genomic_DNA"/>
</dbReference>
<sequence length="215" mass="23361">MTALAHETLEAAMPTVTTPPSDLDDVLWQAWKAMELPEGYRAEIVEGFIEVSPTGRYSHARTANRLRRALDTALGGGEFTAYQDMNVIHGRKVWIPDVFVALEDADEHVTEDGLGIDAAAVHLVAEVVSPDADSRDRDRDRKRRAYARAGIPVYVIIDDYRARGSVTVLSDPVPDEARYASETTVAYGTAVTVPEGPAKGVVIDASITGVLKDAR</sequence>
<evidence type="ECO:0000313" key="3">
    <source>
        <dbReference type="Proteomes" id="UP000660554"/>
    </source>
</evidence>
<dbReference type="PANTHER" id="PTHR35400:SF3">
    <property type="entry name" value="SLL1072 PROTEIN"/>
    <property type="match status" value="1"/>
</dbReference>
<comment type="caution">
    <text evidence="2">The sequence shown here is derived from an EMBL/GenBank/DDBJ whole genome shotgun (WGS) entry which is preliminary data.</text>
</comment>
<proteinExistence type="predicted"/>
<evidence type="ECO:0000259" key="1">
    <source>
        <dbReference type="Pfam" id="PF05685"/>
    </source>
</evidence>
<gene>
    <name evidence="2" type="ORF">Scinn_64790</name>
</gene>
<organism evidence="2 3">
    <name type="scientific">Streptomyces virginiae</name>
    <name type="common">Streptomyces cinnamonensis</name>
    <dbReference type="NCBI Taxonomy" id="1961"/>
    <lineage>
        <taxon>Bacteria</taxon>
        <taxon>Bacillati</taxon>
        <taxon>Actinomycetota</taxon>
        <taxon>Actinomycetes</taxon>
        <taxon>Kitasatosporales</taxon>
        <taxon>Streptomycetaceae</taxon>
        <taxon>Streptomyces</taxon>
    </lineage>
</organism>
<accession>A0ABQ3NW68</accession>
<dbReference type="PANTHER" id="PTHR35400">
    <property type="entry name" value="SLR1083 PROTEIN"/>
    <property type="match status" value="1"/>
</dbReference>
<dbReference type="GeneID" id="86955041"/>
<dbReference type="InterPro" id="IPR008538">
    <property type="entry name" value="Uma2"/>
</dbReference>
<protein>
    <submittedName>
        <fullName evidence="2">Membrane protein</fullName>
    </submittedName>
</protein>
<dbReference type="Pfam" id="PF05685">
    <property type="entry name" value="Uma2"/>
    <property type="match status" value="1"/>
</dbReference>
<dbReference type="SUPFAM" id="SSF52980">
    <property type="entry name" value="Restriction endonuclease-like"/>
    <property type="match status" value="1"/>
</dbReference>
<dbReference type="InterPro" id="IPR011335">
    <property type="entry name" value="Restrct_endonuc-II-like"/>
</dbReference>
<feature type="domain" description="Putative restriction endonuclease" evidence="1">
    <location>
        <begin position="32"/>
        <end position="198"/>
    </location>
</feature>